<dbReference type="InParanoid" id="A0A074YDT9"/>
<dbReference type="RefSeq" id="XP_013344477.1">
    <property type="nucleotide sequence ID" value="XM_013489023.1"/>
</dbReference>
<evidence type="ECO:0000313" key="3">
    <source>
        <dbReference type="Proteomes" id="UP000030641"/>
    </source>
</evidence>
<dbReference type="InterPro" id="IPR052228">
    <property type="entry name" value="Sec_Metab_Biosynth_Oxidored"/>
</dbReference>
<dbReference type="GO" id="GO:0016491">
    <property type="term" value="F:oxidoreductase activity"/>
    <property type="evidence" value="ECO:0007669"/>
    <property type="project" value="UniProtKB-KW"/>
</dbReference>
<evidence type="ECO:0000256" key="1">
    <source>
        <dbReference type="ARBA" id="ARBA00023002"/>
    </source>
</evidence>
<reference evidence="2 3" key="1">
    <citation type="journal article" date="2014" name="BMC Genomics">
        <title>Genome sequencing of four Aureobasidium pullulans varieties: biotechnological potential, stress tolerance, and description of new species.</title>
        <authorList>
            <person name="Gostin Ar C."/>
            <person name="Ohm R.A."/>
            <person name="Kogej T."/>
            <person name="Sonjak S."/>
            <person name="Turk M."/>
            <person name="Zajc J."/>
            <person name="Zalar P."/>
            <person name="Grube M."/>
            <person name="Sun H."/>
            <person name="Han J."/>
            <person name="Sharma A."/>
            <person name="Chiniquy J."/>
            <person name="Ngan C.Y."/>
            <person name="Lipzen A."/>
            <person name="Barry K."/>
            <person name="Grigoriev I.V."/>
            <person name="Gunde-Cimerman N."/>
        </authorList>
    </citation>
    <scope>NUCLEOTIDE SEQUENCE [LARGE SCALE GENOMIC DNA]</scope>
    <source>
        <strain evidence="2 3">EXF-2481</strain>
    </source>
</reference>
<protein>
    <recommendedName>
        <fullName evidence="4">Ketoreductase (KR) domain-containing protein</fullName>
    </recommendedName>
</protein>
<dbReference type="Gene3D" id="3.40.50.720">
    <property type="entry name" value="NAD(P)-binding Rossmann-like Domain"/>
    <property type="match status" value="1"/>
</dbReference>
<dbReference type="SUPFAM" id="SSF51735">
    <property type="entry name" value="NAD(P)-binding Rossmann-fold domains"/>
    <property type="match status" value="1"/>
</dbReference>
<evidence type="ECO:0000313" key="2">
    <source>
        <dbReference type="EMBL" id="KEQ95920.1"/>
    </source>
</evidence>
<dbReference type="GeneID" id="25363770"/>
<proteinExistence type="predicted"/>
<dbReference type="AlphaFoldDB" id="A0A074YDT9"/>
<dbReference type="STRING" id="1043005.A0A074YDT9"/>
<evidence type="ECO:0008006" key="4">
    <source>
        <dbReference type="Google" id="ProtNLM"/>
    </source>
</evidence>
<keyword evidence="3" id="KW-1185">Reference proteome</keyword>
<gene>
    <name evidence="2" type="ORF">AUEXF2481DRAFT_28642</name>
</gene>
<organism evidence="2 3">
    <name type="scientific">Aureobasidium subglaciale (strain EXF-2481)</name>
    <name type="common">Aureobasidium pullulans var. subglaciale</name>
    <dbReference type="NCBI Taxonomy" id="1043005"/>
    <lineage>
        <taxon>Eukaryota</taxon>
        <taxon>Fungi</taxon>
        <taxon>Dikarya</taxon>
        <taxon>Ascomycota</taxon>
        <taxon>Pezizomycotina</taxon>
        <taxon>Dothideomycetes</taxon>
        <taxon>Dothideomycetidae</taxon>
        <taxon>Dothideales</taxon>
        <taxon>Saccotheciaceae</taxon>
        <taxon>Aureobasidium</taxon>
    </lineage>
</organism>
<name>A0A074YDT9_AURSE</name>
<sequence length="354" mass="38749">MVKLDIITTANAAFIKQQPLTAVFVGATSGIGEFTVRELCKTHGSDGPGLRIILVGRNAKAAHAIIHDCQVLCPSSEFHFVQLDDLSLLRSVDQACEKIKTILNATKKPVIDLLIQSQGKVEFGGRIDTKEGLDRSMSLLYYSRARFITNLLSHLLASSLPTGAKVISIYAAGSETWGTLHGNDLPLSQPGNYSFGNCRTHAVAMKTMFFESLAEKHAGKLALIHIYPGLVVHGGFENSDFPLWFKIVWKIVKPFTRFFPNYSTAQVIGQKVLFLATERYPARGKGNVEGVVEGTDGVEGGGAYSVTYTDETNDVSKFYQKLRGQGFKEDVLRHTDQVFGDINANGAFEVKKTA</sequence>
<dbReference type="FunCoup" id="A0A074YDT9">
    <property type="interactions" value="23"/>
</dbReference>
<accession>A0A074YDT9</accession>
<dbReference type="InterPro" id="IPR036291">
    <property type="entry name" value="NAD(P)-bd_dom_sf"/>
</dbReference>
<dbReference type="OrthoDB" id="2898509at2759"/>
<dbReference type="HOGENOM" id="CLU_044999_0_0_1"/>
<dbReference type="PANTHER" id="PTHR47534:SF3">
    <property type="entry name" value="ALCOHOL DEHYDROGENASE-LIKE C-TERMINAL DOMAIN-CONTAINING PROTEIN"/>
    <property type="match status" value="1"/>
</dbReference>
<dbReference type="PANTHER" id="PTHR47534">
    <property type="entry name" value="YALI0E05731P"/>
    <property type="match status" value="1"/>
</dbReference>
<keyword evidence="1" id="KW-0560">Oxidoreductase</keyword>
<dbReference type="Proteomes" id="UP000030641">
    <property type="component" value="Unassembled WGS sequence"/>
</dbReference>
<dbReference type="OMA" id="CAVIRSQ"/>
<dbReference type="EMBL" id="KL584757">
    <property type="protein sequence ID" value="KEQ95920.1"/>
    <property type="molecule type" value="Genomic_DNA"/>
</dbReference>